<dbReference type="RefSeq" id="WP_415865021.1">
    <property type="nucleotide sequence ID" value="NZ_CP134537.1"/>
</dbReference>
<dbReference type="EMBL" id="CP134537">
    <property type="protein sequence ID" value="WNH08322.1"/>
    <property type="molecule type" value="Genomic_DNA"/>
</dbReference>
<evidence type="ECO:0000313" key="2">
    <source>
        <dbReference type="Proteomes" id="UP001302806"/>
    </source>
</evidence>
<gene>
    <name evidence="1" type="ORF">RHP51_14420</name>
</gene>
<dbReference type="InterPro" id="IPR029061">
    <property type="entry name" value="THDP-binding"/>
</dbReference>
<sequence length="75" mass="8838">MVIGTLFRFDPSKPQGKKFRLDSKAPSIPLKDFMYNETRFTRVAKENAELGAQLLEQAQEEVNSKWERLELYRDM</sequence>
<protein>
    <submittedName>
        <fullName evidence="1">Uncharacterized protein</fullName>
    </submittedName>
</protein>
<dbReference type="Proteomes" id="UP001302806">
    <property type="component" value="Chromosome"/>
</dbReference>
<evidence type="ECO:0000313" key="1">
    <source>
        <dbReference type="EMBL" id="WNH08322.1"/>
    </source>
</evidence>
<accession>A0ABY9XQV5</accession>
<proteinExistence type="predicted"/>
<dbReference type="Gene3D" id="3.40.50.970">
    <property type="match status" value="1"/>
</dbReference>
<organism evidence="1 2">
    <name type="scientific">Thalassobellus suaedae</name>
    <dbReference type="NCBI Taxonomy" id="3074124"/>
    <lineage>
        <taxon>Bacteria</taxon>
        <taxon>Pseudomonadati</taxon>
        <taxon>Bacteroidota</taxon>
        <taxon>Flavobacteriia</taxon>
        <taxon>Flavobacteriales</taxon>
        <taxon>Flavobacteriaceae</taxon>
        <taxon>Thalassobellus</taxon>
    </lineage>
</organism>
<name>A0ABY9XQV5_9FLAO</name>
<dbReference type="SUPFAM" id="SSF52518">
    <property type="entry name" value="Thiamin diphosphate-binding fold (THDP-binding)"/>
    <property type="match status" value="1"/>
</dbReference>
<reference evidence="1 2" key="1">
    <citation type="submission" date="2023-09" db="EMBL/GenBank/DDBJ databases">
        <title>Thalassobella suaedae gen. nov., sp. nov., a marine bacterium of the family Flavobacteriaceae isolated from a halophyte Suaeda japonica.</title>
        <authorList>
            <person name="Lee S.Y."/>
            <person name="Hwang C.Y."/>
        </authorList>
    </citation>
    <scope>NUCLEOTIDE SEQUENCE [LARGE SCALE GENOMIC DNA]</scope>
    <source>
        <strain evidence="1 2">HL-DH14</strain>
    </source>
</reference>